<feature type="compositionally biased region" description="Basic and acidic residues" evidence="1">
    <location>
        <begin position="28"/>
        <end position="38"/>
    </location>
</feature>
<dbReference type="Gene3D" id="1.10.10.10">
    <property type="entry name" value="Winged helix-like DNA-binding domain superfamily/Winged helix DNA-binding domain"/>
    <property type="match status" value="1"/>
</dbReference>
<dbReference type="PANTHER" id="PTHR33164">
    <property type="entry name" value="TRANSCRIPTIONAL REGULATOR, MARR FAMILY"/>
    <property type="match status" value="1"/>
</dbReference>
<dbReference type="PANTHER" id="PTHR33164:SF43">
    <property type="entry name" value="HTH-TYPE TRANSCRIPTIONAL REPRESSOR YETL"/>
    <property type="match status" value="1"/>
</dbReference>
<accession>A0ABT0G7L3</accession>
<evidence type="ECO:0000313" key="4">
    <source>
        <dbReference type="Proteomes" id="UP001317259"/>
    </source>
</evidence>
<feature type="region of interest" description="Disordered" evidence="1">
    <location>
        <begin position="1"/>
        <end position="46"/>
    </location>
</feature>
<keyword evidence="3" id="KW-0238">DNA-binding</keyword>
<dbReference type="Pfam" id="PF12802">
    <property type="entry name" value="MarR_2"/>
    <property type="match status" value="1"/>
</dbReference>
<dbReference type="GO" id="GO:0003677">
    <property type="term" value="F:DNA binding"/>
    <property type="evidence" value="ECO:0007669"/>
    <property type="project" value="UniProtKB-KW"/>
</dbReference>
<dbReference type="RefSeq" id="WP_242377174.1">
    <property type="nucleotide sequence ID" value="NZ_JAKRKC020000002.1"/>
</dbReference>
<evidence type="ECO:0000256" key="1">
    <source>
        <dbReference type="SAM" id="MobiDB-lite"/>
    </source>
</evidence>
<name>A0ABT0G7L3_9ACTN</name>
<dbReference type="InterPro" id="IPR036388">
    <property type="entry name" value="WH-like_DNA-bd_sf"/>
</dbReference>
<organism evidence="3 4">
    <name type="scientific">Actinomadura luzonensis</name>
    <dbReference type="NCBI Taxonomy" id="2805427"/>
    <lineage>
        <taxon>Bacteria</taxon>
        <taxon>Bacillati</taxon>
        <taxon>Actinomycetota</taxon>
        <taxon>Actinomycetes</taxon>
        <taxon>Streptosporangiales</taxon>
        <taxon>Thermomonosporaceae</taxon>
        <taxon>Actinomadura</taxon>
    </lineage>
</organism>
<dbReference type="InterPro" id="IPR000835">
    <property type="entry name" value="HTH_MarR-typ"/>
</dbReference>
<comment type="caution">
    <text evidence="3">The sequence shown here is derived from an EMBL/GenBank/DDBJ whole genome shotgun (WGS) entry which is preliminary data.</text>
</comment>
<dbReference type="PROSITE" id="PS50995">
    <property type="entry name" value="HTH_MARR_2"/>
    <property type="match status" value="1"/>
</dbReference>
<sequence>MAEERQATTPSRRPGTTPHEADAAASRTADDAASHEADAAASRTADDAASYAADDARYVADAADDVRADIGSWPVGRLLSVAARLVERRFHDFLAAHHLSHAGLIALHHLTSGPLPQRELATACRVTDQTMSRTIEHLRRTGYIAKRSDARDRRRMLVELTDAGTAVLALAREKERDSGDLLGAVEDYDRFREDLIRLITIA</sequence>
<feature type="domain" description="HTH marR-type" evidence="2">
    <location>
        <begin position="72"/>
        <end position="200"/>
    </location>
</feature>
<dbReference type="InterPro" id="IPR036390">
    <property type="entry name" value="WH_DNA-bd_sf"/>
</dbReference>
<dbReference type="PRINTS" id="PR00598">
    <property type="entry name" value="HTHMARR"/>
</dbReference>
<protein>
    <submittedName>
        <fullName evidence="3">Winged helix DNA-binding protein</fullName>
    </submittedName>
</protein>
<gene>
    <name evidence="3" type="ORF">MF672_043275</name>
</gene>
<dbReference type="EMBL" id="JAKRKC020000002">
    <property type="protein sequence ID" value="MCK2220579.1"/>
    <property type="molecule type" value="Genomic_DNA"/>
</dbReference>
<evidence type="ECO:0000259" key="2">
    <source>
        <dbReference type="PROSITE" id="PS50995"/>
    </source>
</evidence>
<evidence type="ECO:0000313" key="3">
    <source>
        <dbReference type="EMBL" id="MCK2220579.1"/>
    </source>
</evidence>
<proteinExistence type="predicted"/>
<dbReference type="SUPFAM" id="SSF46785">
    <property type="entry name" value="Winged helix' DNA-binding domain"/>
    <property type="match status" value="1"/>
</dbReference>
<dbReference type="SMART" id="SM00347">
    <property type="entry name" value="HTH_MARR"/>
    <property type="match status" value="1"/>
</dbReference>
<keyword evidence="4" id="KW-1185">Reference proteome</keyword>
<reference evidence="3 4" key="1">
    <citation type="submission" date="2022-04" db="EMBL/GenBank/DDBJ databases">
        <title>Genome draft of Actinomadura sp. ATCC 31491.</title>
        <authorList>
            <person name="Shi X."/>
            <person name="Du Y."/>
        </authorList>
    </citation>
    <scope>NUCLEOTIDE SEQUENCE [LARGE SCALE GENOMIC DNA]</scope>
    <source>
        <strain evidence="3 4">ATCC 31491</strain>
    </source>
</reference>
<dbReference type="Proteomes" id="UP001317259">
    <property type="component" value="Unassembled WGS sequence"/>
</dbReference>
<dbReference type="InterPro" id="IPR039422">
    <property type="entry name" value="MarR/SlyA-like"/>
</dbReference>